<sequence length="280" mass="31426">MNKQVTFEQVSLNTECFGNPDNPAILLIMGAASSMIWWETPFCQLLADQGFFVIRYDNRDTGKSTSYPPGKPEYTFEDLADDAIRVLDSYTVEKAVIMGMSMGGMLTQMIALRHPERVRGIVLLSSMYFAAGAENLPYSSEEVNEFFASFGQNEPENDHELLEYAIRQWRVTNKSSRPKDVEHIRAMLKLDIERAANYASRVNHSYAQVTGDELGRIAEIQTPALVIHGTEDVVIPYIHGEMLAGTIPDSVLYTMEGAGHELHPQDYIPVVKQIVSRFAP</sequence>
<gene>
    <name evidence="2" type="ORF">DesyoDRAFT_3676</name>
</gene>
<keyword evidence="2" id="KW-0808">Transferase</keyword>
<feature type="domain" description="AB hydrolase-1" evidence="1">
    <location>
        <begin position="23"/>
        <end position="265"/>
    </location>
</feature>
<dbReference type="SUPFAM" id="SSF53474">
    <property type="entry name" value="alpha/beta-Hydrolases"/>
    <property type="match status" value="1"/>
</dbReference>
<accession>H5XW77</accession>
<name>H5XW77_9FIRM</name>
<dbReference type="RefSeq" id="WP_007785183.1">
    <property type="nucleotide sequence ID" value="NZ_CM001441.1"/>
</dbReference>
<evidence type="ECO:0000259" key="1">
    <source>
        <dbReference type="Pfam" id="PF00561"/>
    </source>
</evidence>
<keyword evidence="3" id="KW-1185">Reference proteome</keyword>
<dbReference type="PRINTS" id="PR00111">
    <property type="entry name" value="ABHYDROLASE"/>
</dbReference>
<evidence type="ECO:0000313" key="3">
    <source>
        <dbReference type="Proteomes" id="UP000005104"/>
    </source>
</evidence>
<reference evidence="2 3" key="1">
    <citation type="submission" date="2011-11" db="EMBL/GenBank/DDBJ databases">
        <title>The Noncontiguous Finished genome of Desulfosporosinus youngiae DSM 17734.</title>
        <authorList>
            <consortium name="US DOE Joint Genome Institute (JGI-PGF)"/>
            <person name="Lucas S."/>
            <person name="Han J."/>
            <person name="Lapidus A."/>
            <person name="Cheng J.-F."/>
            <person name="Goodwin L."/>
            <person name="Pitluck S."/>
            <person name="Peters L."/>
            <person name="Ovchinnikova G."/>
            <person name="Lu M."/>
            <person name="Land M.L."/>
            <person name="Hauser L."/>
            <person name="Pester M."/>
            <person name="Spring S."/>
            <person name="Ollivier B."/>
            <person name="Rattei T."/>
            <person name="Klenk H.-P."/>
            <person name="Wagner M."/>
            <person name="Loy A."/>
            <person name="Woyke T.J."/>
        </authorList>
    </citation>
    <scope>NUCLEOTIDE SEQUENCE [LARGE SCALE GENOMIC DNA]</scope>
    <source>
        <strain evidence="2 3">DSM 17734</strain>
    </source>
</reference>
<dbReference type="GO" id="GO:0046503">
    <property type="term" value="P:glycerolipid catabolic process"/>
    <property type="evidence" value="ECO:0007669"/>
    <property type="project" value="TreeGrafter"/>
</dbReference>
<dbReference type="InterPro" id="IPR029058">
    <property type="entry name" value="AB_hydrolase_fold"/>
</dbReference>
<dbReference type="GO" id="GO:0016746">
    <property type="term" value="F:acyltransferase activity"/>
    <property type="evidence" value="ECO:0007669"/>
    <property type="project" value="UniProtKB-KW"/>
</dbReference>
<dbReference type="PANTHER" id="PTHR43433:SF5">
    <property type="entry name" value="AB HYDROLASE-1 DOMAIN-CONTAINING PROTEIN"/>
    <property type="match status" value="1"/>
</dbReference>
<dbReference type="eggNOG" id="COG2021">
    <property type="taxonomic scope" value="Bacteria"/>
</dbReference>
<dbReference type="AlphaFoldDB" id="H5XW77"/>
<dbReference type="Gene3D" id="3.40.50.1820">
    <property type="entry name" value="alpha/beta hydrolase"/>
    <property type="match status" value="1"/>
</dbReference>
<dbReference type="Pfam" id="PF00561">
    <property type="entry name" value="Abhydrolase_1"/>
    <property type="match status" value="1"/>
</dbReference>
<dbReference type="HOGENOM" id="CLU_020336_0_0_9"/>
<evidence type="ECO:0000313" key="2">
    <source>
        <dbReference type="EMBL" id="EHQ90670.1"/>
    </source>
</evidence>
<dbReference type="STRING" id="768710.DesyoDRAFT_3676"/>
<protein>
    <submittedName>
        <fullName evidence="2">Putative hydrolase or acyltransferase of alpha/beta superfamily</fullName>
    </submittedName>
</protein>
<dbReference type="PANTHER" id="PTHR43433">
    <property type="entry name" value="HYDROLASE, ALPHA/BETA FOLD FAMILY PROTEIN"/>
    <property type="match status" value="1"/>
</dbReference>
<dbReference type="OrthoDB" id="9775557at2"/>
<keyword evidence="2" id="KW-0012">Acyltransferase</keyword>
<dbReference type="Proteomes" id="UP000005104">
    <property type="component" value="Chromosome"/>
</dbReference>
<keyword evidence="2" id="KW-0378">Hydrolase</keyword>
<organism evidence="2 3">
    <name type="scientific">Desulfosporosinus youngiae DSM 17734</name>
    <dbReference type="NCBI Taxonomy" id="768710"/>
    <lineage>
        <taxon>Bacteria</taxon>
        <taxon>Bacillati</taxon>
        <taxon>Bacillota</taxon>
        <taxon>Clostridia</taxon>
        <taxon>Eubacteriales</taxon>
        <taxon>Desulfitobacteriaceae</taxon>
        <taxon>Desulfosporosinus</taxon>
    </lineage>
</organism>
<dbReference type="InterPro" id="IPR000073">
    <property type="entry name" value="AB_hydrolase_1"/>
</dbReference>
<dbReference type="EMBL" id="CM001441">
    <property type="protein sequence ID" value="EHQ90670.1"/>
    <property type="molecule type" value="Genomic_DNA"/>
</dbReference>
<dbReference type="GO" id="GO:0004806">
    <property type="term" value="F:triacylglycerol lipase activity"/>
    <property type="evidence" value="ECO:0007669"/>
    <property type="project" value="TreeGrafter"/>
</dbReference>
<dbReference type="InterPro" id="IPR050471">
    <property type="entry name" value="AB_hydrolase"/>
</dbReference>
<proteinExistence type="predicted"/>